<feature type="region of interest" description="Disordered" evidence="3">
    <location>
        <begin position="1"/>
        <end position="24"/>
    </location>
</feature>
<dbReference type="GO" id="GO:0016887">
    <property type="term" value="F:ATP hydrolysis activity"/>
    <property type="evidence" value="ECO:0007669"/>
    <property type="project" value="TreeGrafter"/>
</dbReference>
<dbReference type="Gene3D" id="3.40.50.300">
    <property type="entry name" value="P-loop containing nucleotide triphosphate hydrolases"/>
    <property type="match status" value="2"/>
</dbReference>
<dbReference type="GO" id="GO:0005524">
    <property type="term" value="F:ATP binding"/>
    <property type="evidence" value="ECO:0007669"/>
    <property type="project" value="UniProtKB-KW"/>
</dbReference>
<dbReference type="Proteomes" id="UP000093071">
    <property type="component" value="Chromosome I"/>
</dbReference>
<dbReference type="InterPro" id="IPR052511">
    <property type="entry name" value="ATP-dep_Helicase"/>
</dbReference>
<gene>
    <name evidence="5" type="ORF">BN444_00833</name>
</gene>
<keyword evidence="2" id="KW-0067">ATP-binding</keyword>
<feature type="domain" description="Helicase ATP-binding" evidence="4">
    <location>
        <begin position="1"/>
        <end position="94"/>
    </location>
</feature>
<dbReference type="Pfam" id="PF00270">
    <property type="entry name" value="DEAD"/>
    <property type="match status" value="1"/>
</dbReference>
<dbReference type="InterPro" id="IPR011545">
    <property type="entry name" value="DEAD/DEAH_box_helicase_dom"/>
</dbReference>
<evidence type="ECO:0000256" key="2">
    <source>
        <dbReference type="ARBA" id="ARBA00022840"/>
    </source>
</evidence>
<dbReference type="PANTHER" id="PTHR47962">
    <property type="entry name" value="ATP-DEPENDENT HELICASE LHR-RELATED-RELATED"/>
    <property type="match status" value="1"/>
</dbReference>
<dbReference type="SUPFAM" id="SSF52540">
    <property type="entry name" value="P-loop containing nucleoside triphosphate hydrolases"/>
    <property type="match status" value="1"/>
</dbReference>
<name>A0A1C3TQ18_XANCT</name>
<dbReference type="InterPro" id="IPR001650">
    <property type="entry name" value="Helicase_C-like"/>
</dbReference>
<reference evidence="6" key="1">
    <citation type="submission" date="2016-07" db="EMBL/GenBank/DDBJ databases">
        <authorList>
            <person name="Jaenicke Sebastian"/>
        </authorList>
    </citation>
    <scope>NUCLEOTIDE SEQUENCE [LARGE SCALE GENOMIC DNA]</scope>
</reference>
<dbReference type="AlphaFoldDB" id="A0A1C3TQ18"/>
<dbReference type="EMBL" id="LT604072">
    <property type="protein sequence ID" value="SCB05308.1"/>
    <property type="molecule type" value="Genomic_DNA"/>
</dbReference>
<proteinExistence type="predicted"/>
<dbReference type="InterPro" id="IPR014001">
    <property type="entry name" value="Helicase_ATP-bd"/>
</dbReference>
<sequence>MEIRTAVRTGDTPPRERAQARRRPPRVLVTTPESLYVLPGSVSGRDALRHVRTVIVDEIYALAANTRGSHLALSLQRLQQLCAAPPLRIGLSATQKPIGAIARFLVGSAAVQAVQPHCAIVDIGYARARDLALEVPPTPLSVSMCNDQWQQMYARLAELVRAHRTALVFVNTRRMAERTARHVGELLGNDAVAAHHGSLAREARLLAEQRLKAGQLQVLVVTASL</sequence>
<evidence type="ECO:0000313" key="5">
    <source>
        <dbReference type="EMBL" id="SCB05308.1"/>
    </source>
</evidence>
<dbReference type="GO" id="GO:0003677">
    <property type="term" value="F:DNA binding"/>
    <property type="evidence" value="ECO:0007669"/>
    <property type="project" value="TreeGrafter"/>
</dbReference>
<dbReference type="InterPro" id="IPR027417">
    <property type="entry name" value="P-loop_NTPase"/>
</dbReference>
<evidence type="ECO:0000256" key="1">
    <source>
        <dbReference type="ARBA" id="ARBA00022741"/>
    </source>
</evidence>
<dbReference type="Pfam" id="PF00271">
    <property type="entry name" value="Helicase_C"/>
    <property type="match status" value="1"/>
</dbReference>
<evidence type="ECO:0000313" key="6">
    <source>
        <dbReference type="Proteomes" id="UP000093071"/>
    </source>
</evidence>
<dbReference type="PANTHER" id="PTHR47962:SF5">
    <property type="entry name" value="ATP-DEPENDENT HELICASE LHR-RELATED"/>
    <property type="match status" value="1"/>
</dbReference>
<accession>A0A1C3TQ18</accession>
<dbReference type="PROSITE" id="PS51192">
    <property type="entry name" value="HELICASE_ATP_BIND_1"/>
    <property type="match status" value="1"/>
</dbReference>
<dbReference type="PATRIC" id="fig|1261556.5.peg.2685"/>
<evidence type="ECO:0000259" key="4">
    <source>
        <dbReference type="PROSITE" id="PS51192"/>
    </source>
</evidence>
<organism evidence="5 6">
    <name type="scientific">Xanthomonas translucens pv. translucens DSM 18974</name>
    <dbReference type="NCBI Taxonomy" id="1261556"/>
    <lineage>
        <taxon>Bacteria</taxon>
        <taxon>Pseudomonadati</taxon>
        <taxon>Pseudomonadota</taxon>
        <taxon>Gammaproteobacteria</taxon>
        <taxon>Lysobacterales</taxon>
        <taxon>Lysobacteraceae</taxon>
        <taxon>Xanthomonas</taxon>
        <taxon>Xanthomonas translucens group</taxon>
    </lineage>
</organism>
<keyword evidence="1" id="KW-0547">Nucleotide-binding</keyword>
<protein>
    <recommendedName>
        <fullName evidence="4">Helicase ATP-binding domain-containing protein</fullName>
    </recommendedName>
</protein>
<evidence type="ECO:0000256" key="3">
    <source>
        <dbReference type="SAM" id="MobiDB-lite"/>
    </source>
</evidence>